<dbReference type="Pfam" id="PF01345">
    <property type="entry name" value="DUF11"/>
    <property type="match status" value="5"/>
</dbReference>
<gene>
    <name evidence="2" type="ORF">QOZ93_001208</name>
</gene>
<comment type="caution">
    <text evidence="2">The sequence shown here is derived from an EMBL/GenBank/DDBJ whole genome shotgun (WGS) entry which is preliminary data.</text>
</comment>
<dbReference type="PANTHER" id="PTHR34819">
    <property type="entry name" value="LARGE CYSTEINE-RICH PERIPLASMIC PROTEIN OMCB"/>
    <property type="match status" value="1"/>
</dbReference>
<dbReference type="InterPro" id="IPR001434">
    <property type="entry name" value="OmcB-like_DUF11"/>
</dbReference>
<dbReference type="NCBIfam" id="TIGR01451">
    <property type="entry name" value="B_ant_repeat"/>
    <property type="match status" value="4"/>
</dbReference>
<dbReference type="Gene3D" id="2.60.40.1170">
    <property type="entry name" value="Mu homology domain, subdomain B"/>
    <property type="match status" value="1"/>
</dbReference>
<feature type="domain" description="DUF11" evidence="1">
    <location>
        <begin position="177"/>
        <end position="268"/>
    </location>
</feature>
<accession>A0ABU0JQU5</accession>
<dbReference type="RefSeq" id="WP_307355504.1">
    <property type="nucleotide sequence ID" value="NZ_BAAACJ010000017.1"/>
</dbReference>
<dbReference type="InterPro" id="IPR047589">
    <property type="entry name" value="DUF11_rpt"/>
</dbReference>
<feature type="domain" description="DUF11" evidence="1">
    <location>
        <begin position="757"/>
        <end position="846"/>
    </location>
</feature>
<dbReference type="EMBL" id="JAUSWN010000008">
    <property type="protein sequence ID" value="MDQ0479467.1"/>
    <property type="molecule type" value="Genomic_DNA"/>
</dbReference>
<sequence length="2163" mass="238978">MSSINDQLNVTTIISPVTCNIGDIVTYMVQITVPEGVVAYNIQTTVVYPTNDQKIILGSFMRDNINLNVQPTIENNQIKFSPISQIDASDEEINTVYTFQAKVIDAKLPKETVINFEYQYVDVQESQVVVKWSNNLNIVENDVSNSTGILNVCLPYIVIDYKHADTMQNGELTRNALNFNIGDVIKYEIIVSNNGLASANNIIVTDLVENVLKIDHKSFVVTSGKFQVANSNKIIWNLPSLQPKQQEILNFTVEVLPVVSMSQVILGYVTGTYVKSAVKTEKFSSNTLVSNSEGANFTVTSTSNQYILGSNIGYILTIIIPPNVYVKNLKVYDLLPPNQQYVDKTLTQQINTESVINLTPSLETQDNTNQQIIVIPQVTKWGKPGSVNTTVSNTIVYKFQAELINQVQTYPYIQQVTNLGYISWSVGEGSNLQTYGDEENCTITINQPNLVLFKEQQLQTNINNQYIQSEILTDIGDAINYKLRVSNNGTSTAYNIVVTSKLQPCFLFQSTVSSPTLGNVSVPTVGSNGTITWNVGNLEPSKSAEYIYSVTISKLVKLKEIFLDTSVAKYNTLSNGGIQLSETSNQLLLIIKGVGLNYTPSKSIVVFNDIIKYSIIITIPKGITIYNMKILCMLSYMETYNNASWTTSLNNLKGTSNPKQLSDNMLEYIEPTIELQATNEPLVVTYTYTTTVTNLPEAISPYYIIASNLCNVYWDNDLNSNDLKFTLGHIDIQVNQPNLICEKAQRNKTQGQTSFTKDVITNVNPGDIIEYQLSITNNGKATGYAVAIIDNLSLTYVSSTAPNPTLQSSTEFTSFGGNLSPNNSVTYILTCQVPKDYVKGTSKVNNFDVSYNPSLEENHFLIGGPSNNVAIENNIPSMNSYFLNLEVTPSGSVIYAQGQTETMIVGVKIPYYVDVTIPQGTTLYDIQVNCNLSSGQVYVDSTFSGDGTLISSTNNSLTISLGKVVTGPKNFKFSYDIEATEATSSKEQIIQNPLFQYNTLNWNIHEGGPSASGVTANSYAYSTSLKPQIVLKHGFNSSSVSENMLELSNVGQEIFYELSVINNTAYPMYDISIYDNFQDSILVQGIESVVPSGAFILTQPLGSFQFYGNIPVINKNSTVTITFITKLVGPVVPGTSLTNEISTYYGTEQQTNGILYGLIKSNKVECYIPTSLIKLNLIPVPELVEVGGQLKYNLQVFIPQGMKMYNCSLLDSLPLGQMYLQDISPKSFSSTSTTGEVVLITKSLINTENGGQILDYTYGVQINEVLDIGSQSLEPVEETNEVILQWAQSPNSPSIIDVNTTCTVMVSKPALKLTCEQQIVGTDKVFYESKAGVNVGDNLNFRLNLINFGSGTAYDVVVTCNLSQFIKYVDEISVKNGTITLDSSSNQVLWSIPQVSSTQSITAIFTVQVRNGAAAGVILENTFNETDRTSNLNSALTDSNNGNSLKEQLPNIQVIKSGNLTNAVIGSKINYNLLVKIPIGVVCYNLKVRDVLPVGQEYDEAELPTLNGRSTNVIVNGQEVTFNSISNSIPSESVETYSYSFTARVNGVGDIPNGNIQNNLAYIQWDLDNKASNAAVPQENNLNINVYNNMINITKQQRIVGNKDIFTESVLYASVGDDIQYQLVVTNNSKDNTGNIVITDTIDSRLKFISIVSITEGSLDQTLLKEGIIKWNYNSTLVPQQSIKLIYEVEIQSFNGSAIINEAIESFQSNRLASAVNNVYSNKVKLRDLKTQFNFEPSRVNYIDFNQAQSYGVLGCRGKITYVYTNTSVIAQNVSLQISELPFNYSILINGVFVKEVYNNTSFNSSLNELNNILPGGRVYISLIYNVPKVYKITQNPITFTVSITTSTISYYVSTINNYIYLGSISMNSTYTSSNYKLNPNMYSVNYNVQINISKGIKIYDLQLETNYSSSYIFDSATQNGSSVNITVAEGKLIYPVITEVNALKDSLQINYGYTLLQYKNTPIGVGELEQSLALLSIRTSPNIDMKCTLQQYIGDQNTGEQISCIYIDNVEGECVQYFKYTDISIPNVEGFEVKNILFSNPIIKDKTIISSNCDNNFIEVSYKFTIPYTIEYENQGCNSIEATIREGILASQDVKVMVFTPEYINESIQIVSETIIKKLCINNNNSFTACLGIVTYSVGKKSMLVKETKGAKILHCCSICNK</sequence>
<evidence type="ECO:0000313" key="3">
    <source>
        <dbReference type="Proteomes" id="UP001224418"/>
    </source>
</evidence>
<evidence type="ECO:0000259" key="1">
    <source>
        <dbReference type="Pfam" id="PF01345"/>
    </source>
</evidence>
<name>A0ABU0JQU5_HATLI</name>
<dbReference type="InterPro" id="IPR051172">
    <property type="entry name" value="Chlamydia_OmcB"/>
</dbReference>
<protein>
    <submittedName>
        <fullName evidence="2">Repeat protein (TIGR01451 family)</fullName>
    </submittedName>
</protein>
<reference evidence="2 3" key="1">
    <citation type="submission" date="2023-07" db="EMBL/GenBank/DDBJ databases">
        <title>Genomic Encyclopedia of Type Strains, Phase IV (KMG-IV): sequencing the most valuable type-strain genomes for metagenomic binning, comparative biology and taxonomic classification.</title>
        <authorList>
            <person name="Goeker M."/>
        </authorList>
    </citation>
    <scope>NUCLEOTIDE SEQUENCE [LARGE SCALE GENOMIC DNA]</scope>
    <source>
        <strain evidence="2 3">DSM 1400</strain>
    </source>
</reference>
<feature type="domain" description="DUF11" evidence="1">
    <location>
        <begin position="1613"/>
        <end position="1704"/>
    </location>
</feature>
<organism evidence="2 3">
    <name type="scientific">Hathewaya limosa</name>
    <name type="common">Clostridium limosum</name>
    <dbReference type="NCBI Taxonomy" id="1536"/>
    <lineage>
        <taxon>Bacteria</taxon>
        <taxon>Bacillati</taxon>
        <taxon>Bacillota</taxon>
        <taxon>Clostridia</taxon>
        <taxon>Eubacteriales</taxon>
        <taxon>Clostridiaceae</taxon>
        <taxon>Hathewaya</taxon>
    </lineage>
</organism>
<dbReference type="Proteomes" id="UP001224418">
    <property type="component" value="Unassembled WGS sequence"/>
</dbReference>
<keyword evidence="3" id="KW-1185">Reference proteome</keyword>
<proteinExistence type="predicted"/>
<feature type="domain" description="DUF11" evidence="1">
    <location>
        <begin position="474"/>
        <end position="553"/>
    </location>
</feature>
<evidence type="ECO:0000313" key="2">
    <source>
        <dbReference type="EMBL" id="MDQ0479467.1"/>
    </source>
</evidence>
<feature type="domain" description="DUF11" evidence="1">
    <location>
        <begin position="1330"/>
        <end position="1430"/>
    </location>
</feature>